<dbReference type="GO" id="GO:0016747">
    <property type="term" value="F:acyltransferase activity, transferring groups other than amino-acyl groups"/>
    <property type="evidence" value="ECO:0007669"/>
    <property type="project" value="InterPro"/>
</dbReference>
<evidence type="ECO:0000313" key="4">
    <source>
        <dbReference type="EMBL" id="MBJ7610032.1"/>
    </source>
</evidence>
<dbReference type="InterPro" id="IPR000182">
    <property type="entry name" value="GNAT_dom"/>
</dbReference>
<organism evidence="4 5">
    <name type="scientific">Candidatus Amunia macphersoniae</name>
    <dbReference type="NCBI Taxonomy" id="3127014"/>
    <lineage>
        <taxon>Bacteria</taxon>
        <taxon>Bacillati</taxon>
        <taxon>Candidatus Dormiibacterota</taxon>
        <taxon>Candidatus Dormibacteria</taxon>
        <taxon>Candidatus Aeolococcales</taxon>
        <taxon>Candidatus Aeolococcaceae</taxon>
        <taxon>Candidatus Amunia</taxon>
    </lineage>
</organism>
<dbReference type="Gene3D" id="3.40.630.30">
    <property type="match status" value="1"/>
</dbReference>
<dbReference type="InterPro" id="IPR016181">
    <property type="entry name" value="Acyl_CoA_acyltransferase"/>
</dbReference>
<proteinExistence type="predicted"/>
<evidence type="ECO:0000313" key="5">
    <source>
        <dbReference type="Proteomes" id="UP000614410"/>
    </source>
</evidence>
<dbReference type="PROSITE" id="PS51186">
    <property type="entry name" value="GNAT"/>
    <property type="match status" value="1"/>
</dbReference>
<dbReference type="SUPFAM" id="SSF55729">
    <property type="entry name" value="Acyl-CoA N-acyltransferases (Nat)"/>
    <property type="match status" value="1"/>
</dbReference>
<gene>
    <name evidence="4" type="ORF">JF887_11475</name>
</gene>
<protein>
    <submittedName>
        <fullName evidence="4">GNAT family N-acetyltransferase</fullName>
    </submittedName>
</protein>
<sequence length="184" mass="19972">MALNLGSVNGVEVRRLTAPEARQWIDGLAAVLVDCVRGGASVSYLAPFSHGEARAVFEGVVAEVERAQRILLAAFVDGMLVGTVQVVHALPPNQPHRGDVAKLLVLRSARRQGVGQRLMERVEVEARSEGKTLLVLDTVTGDAAERLYERLGWTKTGVIPSYALYPDGRPCDTTVFWKQLPAQS</sequence>
<keyword evidence="1" id="KW-0808">Transferase</keyword>
<feature type="domain" description="N-acetyltransferase" evidence="3">
    <location>
        <begin position="11"/>
        <end position="172"/>
    </location>
</feature>
<comment type="caution">
    <text evidence="4">The sequence shown here is derived from an EMBL/GenBank/DDBJ whole genome shotgun (WGS) entry which is preliminary data.</text>
</comment>
<dbReference type="Proteomes" id="UP000614410">
    <property type="component" value="Unassembled WGS sequence"/>
</dbReference>
<reference evidence="4 5" key="1">
    <citation type="submission" date="2020-10" db="EMBL/GenBank/DDBJ databases">
        <title>Ca. Dormibacterota MAGs.</title>
        <authorList>
            <person name="Montgomery K."/>
        </authorList>
    </citation>
    <scope>NUCLEOTIDE SEQUENCE [LARGE SCALE GENOMIC DNA]</scope>
    <source>
        <strain evidence="4">Mitchell_Peninsula_5</strain>
    </source>
</reference>
<keyword evidence="2" id="KW-0012">Acyltransferase</keyword>
<dbReference type="AlphaFoldDB" id="A0A934KLT6"/>
<accession>A0A934KLT6</accession>
<dbReference type="CDD" id="cd04301">
    <property type="entry name" value="NAT_SF"/>
    <property type="match status" value="1"/>
</dbReference>
<dbReference type="PANTHER" id="PTHR43877">
    <property type="entry name" value="AMINOALKYLPHOSPHONATE N-ACETYLTRANSFERASE-RELATED-RELATED"/>
    <property type="match status" value="1"/>
</dbReference>
<evidence type="ECO:0000259" key="3">
    <source>
        <dbReference type="PROSITE" id="PS51186"/>
    </source>
</evidence>
<evidence type="ECO:0000256" key="2">
    <source>
        <dbReference type="ARBA" id="ARBA00023315"/>
    </source>
</evidence>
<dbReference type="EMBL" id="JAEKNN010000054">
    <property type="protein sequence ID" value="MBJ7610032.1"/>
    <property type="molecule type" value="Genomic_DNA"/>
</dbReference>
<dbReference type="InterPro" id="IPR050832">
    <property type="entry name" value="Bact_Acetyltransf"/>
</dbReference>
<evidence type="ECO:0000256" key="1">
    <source>
        <dbReference type="ARBA" id="ARBA00022679"/>
    </source>
</evidence>
<name>A0A934KLT6_9BACT</name>
<dbReference type="Pfam" id="PF00583">
    <property type="entry name" value="Acetyltransf_1"/>
    <property type="match status" value="1"/>
</dbReference>